<dbReference type="OrthoDB" id="3258174at2759"/>
<evidence type="ECO:0000256" key="1">
    <source>
        <dbReference type="SAM" id="MobiDB-lite"/>
    </source>
</evidence>
<protein>
    <submittedName>
        <fullName evidence="2">Uncharacterized protein</fullName>
    </submittedName>
</protein>
<reference evidence="2 3" key="1">
    <citation type="journal article" date="2019" name="Fungal Biol. Biotechnol.">
        <title>Draft genome sequence of fastidious pathogen Ceratobasidium theobromae, which causes vascular-streak dieback in Theobroma cacao.</title>
        <authorList>
            <person name="Ali S.S."/>
            <person name="Asman A."/>
            <person name="Shao J."/>
            <person name="Firmansyah A.P."/>
            <person name="Susilo A.W."/>
            <person name="Rosmana A."/>
            <person name="McMahon P."/>
            <person name="Junaid M."/>
            <person name="Guest D."/>
            <person name="Kheng T.Y."/>
            <person name="Meinhardt L.W."/>
            <person name="Bailey B.A."/>
        </authorList>
    </citation>
    <scope>NUCLEOTIDE SEQUENCE [LARGE SCALE GENOMIC DNA]</scope>
    <source>
        <strain evidence="2 3">CT2</strain>
    </source>
</reference>
<dbReference type="AlphaFoldDB" id="A0A5N5QRD7"/>
<feature type="compositionally biased region" description="Low complexity" evidence="1">
    <location>
        <begin position="455"/>
        <end position="470"/>
    </location>
</feature>
<feature type="region of interest" description="Disordered" evidence="1">
    <location>
        <begin position="144"/>
        <end position="173"/>
    </location>
</feature>
<accession>A0A5N5QRD7</accession>
<name>A0A5N5QRD7_9AGAM</name>
<proteinExistence type="predicted"/>
<dbReference type="Proteomes" id="UP000383932">
    <property type="component" value="Unassembled WGS sequence"/>
</dbReference>
<feature type="compositionally biased region" description="Polar residues" evidence="1">
    <location>
        <begin position="366"/>
        <end position="375"/>
    </location>
</feature>
<feature type="compositionally biased region" description="Low complexity" evidence="1">
    <location>
        <begin position="355"/>
        <end position="365"/>
    </location>
</feature>
<feature type="region of interest" description="Disordered" evidence="1">
    <location>
        <begin position="18"/>
        <end position="73"/>
    </location>
</feature>
<evidence type="ECO:0000313" key="3">
    <source>
        <dbReference type="Proteomes" id="UP000383932"/>
    </source>
</evidence>
<dbReference type="EMBL" id="SSOP01000022">
    <property type="protein sequence ID" value="KAB5594332.1"/>
    <property type="molecule type" value="Genomic_DNA"/>
</dbReference>
<feature type="compositionally biased region" description="Low complexity" evidence="1">
    <location>
        <begin position="387"/>
        <end position="401"/>
    </location>
</feature>
<gene>
    <name evidence="2" type="ORF">CTheo_2262</name>
</gene>
<feature type="compositionally biased region" description="Low complexity" evidence="1">
    <location>
        <begin position="477"/>
        <end position="487"/>
    </location>
</feature>
<feature type="region of interest" description="Disordered" evidence="1">
    <location>
        <begin position="355"/>
        <end position="502"/>
    </location>
</feature>
<comment type="caution">
    <text evidence="2">The sequence shown here is derived from an EMBL/GenBank/DDBJ whole genome shotgun (WGS) entry which is preliminary data.</text>
</comment>
<evidence type="ECO:0000313" key="2">
    <source>
        <dbReference type="EMBL" id="KAB5594332.1"/>
    </source>
</evidence>
<feature type="region of interest" description="Disordered" evidence="1">
    <location>
        <begin position="572"/>
        <end position="608"/>
    </location>
</feature>
<organism evidence="2 3">
    <name type="scientific">Ceratobasidium theobromae</name>
    <dbReference type="NCBI Taxonomy" id="1582974"/>
    <lineage>
        <taxon>Eukaryota</taxon>
        <taxon>Fungi</taxon>
        <taxon>Dikarya</taxon>
        <taxon>Basidiomycota</taxon>
        <taxon>Agaricomycotina</taxon>
        <taxon>Agaricomycetes</taxon>
        <taxon>Cantharellales</taxon>
        <taxon>Ceratobasidiaceae</taxon>
        <taxon>Ceratobasidium</taxon>
    </lineage>
</organism>
<keyword evidence="3" id="KW-1185">Reference proteome</keyword>
<feature type="compositionally biased region" description="Polar residues" evidence="1">
    <location>
        <begin position="443"/>
        <end position="454"/>
    </location>
</feature>
<sequence>MLSRSQGEKFFKMLGYSHYIDDGPSKRKGTPSRTSPKRVGQLHPRTFKHPLPPLQHFPKPKTLPKGPRKPPTLRRSTLWMTTQRELLPKSPLNDTPFRAIMPGRLNIPPIDASATKMKPSRPPRPNALRAFATILPGSTLDSLIMSRPPPRDHGRVSYPQPDPPISPLSGPPPRVPFPRRDSHRFVFEFVHAMELWREATNSRIIKDLGRLQEYFENHTNYLDPTPTELGLWVQVLQVAYLTRIFLINTSCSADITESKRLKERLGQIRDYARNHVFREATTCETLVRTDRNSSRKNPFVPPDRATISKRDAYCFMFGELKPLTFQSVMSDLNWVLCKLSMSPGATLVNQIPASITSSGTGSSISVPSTRANSPVITHIPSASIPDTTSAEPSISPAPSSTVKPERAPSPSSSSPPSSPCPPSGRKPSASKVRQTHAPHSPAVTRTSSASIPDTTSVKPSLPSASSSTTELEPERASSPSSSSSSSPPSSPCPPAPKPRRAYVPYPVLSTRVLRSTAKFKDTIAAETGPKLAGGLDSIQGRRIHATKVKETRASKVKPVPPVTTQSAFIQTRYNLRSRKRDLDEEKPHGQAACEAQAGRPPKRRRRQR</sequence>
<feature type="compositionally biased region" description="Pro residues" evidence="1">
    <location>
        <begin position="160"/>
        <end position="173"/>
    </location>
</feature>